<dbReference type="InterPro" id="IPR024642">
    <property type="entry name" value="SUZ-C"/>
</dbReference>
<dbReference type="Gene3D" id="2.60.120.970">
    <property type="match status" value="1"/>
</dbReference>
<accession>A0A8C7KZC5</accession>
<dbReference type="FunFam" id="2.10.90.10:FF:000103">
    <property type="entry name" value="Bone morphogenetic protein 16"/>
    <property type="match status" value="1"/>
</dbReference>
<reference evidence="16" key="2">
    <citation type="submission" date="2025-09" db="UniProtKB">
        <authorList>
            <consortium name="Ensembl"/>
        </authorList>
    </citation>
    <scope>IDENTIFICATION</scope>
</reference>
<evidence type="ECO:0000256" key="10">
    <source>
        <dbReference type="ARBA" id="ARBA00023180"/>
    </source>
</evidence>
<dbReference type="GO" id="GO:0051240">
    <property type="term" value="P:positive regulation of multicellular organismal process"/>
    <property type="evidence" value="ECO:0007669"/>
    <property type="project" value="UniProtKB-ARBA"/>
</dbReference>
<dbReference type="Pfam" id="PF00019">
    <property type="entry name" value="TGF_beta"/>
    <property type="match status" value="1"/>
</dbReference>
<name>A0A8C7KZC5_ONCKI</name>
<evidence type="ECO:0000256" key="13">
    <source>
        <dbReference type="SAM" id="MobiDB-lite"/>
    </source>
</evidence>
<reference evidence="16" key="1">
    <citation type="submission" date="2025-08" db="UniProtKB">
        <authorList>
            <consortium name="Ensembl"/>
        </authorList>
    </citation>
    <scope>IDENTIFICATION</scope>
</reference>
<dbReference type="InterPro" id="IPR020338">
    <property type="entry name" value="SMN_gemin7"/>
</dbReference>
<dbReference type="Gene3D" id="2.30.30.100">
    <property type="match status" value="1"/>
</dbReference>
<dbReference type="Pfam" id="PF00688">
    <property type="entry name" value="TGFb_propeptide"/>
    <property type="match status" value="1"/>
</dbReference>
<dbReference type="InterPro" id="IPR029034">
    <property type="entry name" value="Cystine-knot_cytokine"/>
</dbReference>
<dbReference type="GO" id="GO:0051094">
    <property type="term" value="P:positive regulation of developmental process"/>
    <property type="evidence" value="ECO:0007669"/>
    <property type="project" value="UniProtKB-ARBA"/>
</dbReference>
<dbReference type="PANTHER" id="PTHR11848">
    <property type="entry name" value="TGF-BETA FAMILY"/>
    <property type="match status" value="1"/>
</dbReference>
<evidence type="ECO:0000259" key="14">
    <source>
        <dbReference type="PROSITE" id="PS51362"/>
    </source>
</evidence>
<feature type="compositionally biased region" description="Pro residues" evidence="13">
    <location>
        <begin position="153"/>
        <end position="162"/>
    </location>
</feature>
<feature type="region of interest" description="Disordered" evidence="13">
    <location>
        <begin position="368"/>
        <end position="390"/>
    </location>
</feature>
<dbReference type="SUPFAM" id="SSF57501">
    <property type="entry name" value="Cystine-knot cytokines"/>
    <property type="match status" value="1"/>
</dbReference>
<evidence type="ECO:0000256" key="7">
    <source>
        <dbReference type="ARBA" id="ARBA00022855"/>
    </source>
</evidence>
<keyword evidence="10" id="KW-0325">Glycoprotein</keyword>
<keyword evidence="6" id="KW-0221">Differentiation</keyword>
<evidence type="ECO:0000256" key="11">
    <source>
        <dbReference type="ARBA" id="ARBA00023188"/>
    </source>
</evidence>
<sequence length="591" mass="65597">MSTLVTVLRLPRGPDPNGRGFDPNSTRFVALCPTTISASTETWTDSVEVGEEQRARSALRESFLRTLIAMTNKQVQFHMYERVEVEAKFGASDIDVLNFQVSELQTPIGVQKEALLRSTMFAAKLLVLMVLLLPQASPGRQGIATEPDGSEPSLPPPSPTPLEPSLAQTIQNLLLSRLGLQSHPNPRPGAPIPQYILDLYRFHAQQYHLVQDPHFSYPSQHVQEANTVRSFHHTESTSTSLPLEKRLTTVSNNKVPISFNVSSIPQDERVVSAELRFFRGGGASLGPGAHKVSLFLDGGTGDSKPTLLESRLLTGAPRTRPADSWEAFSLSTELFVGAHAWTGSLAFLLEVTPLGNTTLLIPPDHDALPLSTGEEGRREGHLRVRRSLGQDEHSWARERPLLVTYSHDGHGEPLAAHGRRTSDTAQRMRGRKRARERGRSNSRDRDRDRERDRDRDWSASPGWGGSWDEGGRVKRNGGRAAKLKRLSRARCRRHPLYVDFKDVGWNKWIVAPSGYDAFFCLGECRFPLTHHMNSSSHAMVQTLVNSVNGAVPRACCVPTALSPIAMLYLDPQDRVVLKNYQDMVVEGCGCR</sequence>
<protein>
    <submittedName>
        <fullName evidence="16">Bone morphogenetic protein 16</fullName>
    </submittedName>
</protein>
<evidence type="ECO:0000256" key="4">
    <source>
        <dbReference type="ARBA" id="ARBA00022525"/>
    </source>
</evidence>
<organism evidence="16 17">
    <name type="scientific">Oncorhynchus kisutch</name>
    <name type="common">Coho salmon</name>
    <name type="synonym">Salmo kisutch</name>
    <dbReference type="NCBI Taxonomy" id="8019"/>
    <lineage>
        <taxon>Eukaryota</taxon>
        <taxon>Metazoa</taxon>
        <taxon>Chordata</taxon>
        <taxon>Craniata</taxon>
        <taxon>Vertebrata</taxon>
        <taxon>Euteleostomi</taxon>
        <taxon>Actinopterygii</taxon>
        <taxon>Neopterygii</taxon>
        <taxon>Teleostei</taxon>
        <taxon>Protacanthopterygii</taxon>
        <taxon>Salmoniformes</taxon>
        <taxon>Salmonidae</taxon>
        <taxon>Salmoninae</taxon>
        <taxon>Oncorhynchus</taxon>
    </lineage>
</organism>
<dbReference type="InterPro" id="IPR017948">
    <property type="entry name" value="TGFb_CS"/>
</dbReference>
<dbReference type="AlphaFoldDB" id="A0A8C7KZC5"/>
<feature type="region of interest" description="Disordered" evidence="13">
    <location>
        <begin position="406"/>
        <end position="461"/>
    </location>
</feature>
<dbReference type="PROSITE" id="PS00250">
    <property type="entry name" value="TGF_BETA_1"/>
    <property type="match status" value="1"/>
</dbReference>
<dbReference type="GO" id="GO:0034719">
    <property type="term" value="C:SMN-Sm protein complex"/>
    <property type="evidence" value="ECO:0007669"/>
    <property type="project" value="InterPro"/>
</dbReference>
<feature type="compositionally biased region" description="Basic and acidic residues" evidence="13">
    <location>
        <begin position="374"/>
        <end position="390"/>
    </location>
</feature>
<evidence type="ECO:0000256" key="1">
    <source>
        <dbReference type="ARBA" id="ARBA00004613"/>
    </source>
</evidence>
<evidence type="ECO:0000256" key="5">
    <source>
        <dbReference type="ARBA" id="ARBA00022685"/>
    </source>
</evidence>
<dbReference type="SMART" id="SM00204">
    <property type="entry name" value="TGFB"/>
    <property type="match status" value="1"/>
</dbReference>
<dbReference type="InterPro" id="IPR001111">
    <property type="entry name" value="TGF-b_propeptide"/>
</dbReference>
<evidence type="ECO:0000259" key="15">
    <source>
        <dbReference type="PROSITE" id="PS51938"/>
    </source>
</evidence>
<dbReference type="Gene3D" id="2.10.90.10">
    <property type="entry name" value="Cystine-knot cytokines"/>
    <property type="match status" value="1"/>
</dbReference>
<dbReference type="InterPro" id="IPR001839">
    <property type="entry name" value="TGF-b_C"/>
</dbReference>
<dbReference type="GO" id="GO:0030154">
    <property type="term" value="P:cell differentiation"/>
    <property type="evidence" value="ECO:0007669"/>
    <property type="project" value="UniProtKB-KW"/>
</dbReference>
<dbReference type="PANTHER" id="PTHR11848:SF246">
    <property type="entry name" value="BONE MORPHOGENETIC PROTEIN 16"/>
    <property type="match status" value="1"/>
</dbReference>
<dbReference type="InterPro" id="IPR015615">
    <property type="entry name" value="TGF-beta-rel"/>
</dbReference>
<evidence type="ECO:0000313" key="17">
    <source>
        <dbReference type="Proteomes" id="UP000694557"/>
    </source>
</evidence>
<feature type="domain" description="TGF-beta family profile" evidence="14">
    <location>
        <begin position="472"/>
        <end position="591"/>
    </location>
</feature>
<feature type="domain" description="SUZ-C" evidence="15">
    <location>
        <begin position="1"/>
        <end position="25"/>
    </location>
</feature>
<dbReference type="GO" id="GO:0001503">
    <property type="term" value="P:ossification"/>
    <property type="evidence" value="ECO:0007669"/>
    <property type="project" value="UniProtKB-KW"/>
</dbReference>
<dbReference type="GeneTree" id="ENSGT00940000155666"/>
<keyword evidence="7" id="KW-0892">Osteogenesis</keyword>
<evidence type="ECO:0000256" key="6">
    <source>
        <dbReference type="ARBA" id="ARBA00022782"/>
    </source>
</evidence>
<keyword evidence="5" id="KW-0165">Cleavage on pair of basic residues</keyword>
<keyword evidence="8 12" id="KW-0339">Growth factor</keyword>
<evidence type="ECO:0000256" key="8">
    <source>
        <dbReference type="ARBA" id="ARBA00023030"/>
    </source>
</evidence>
<keyword evidence="9" id="KW-1015">Disulfide bond</keyword>
<dbReference type="Pfam" id="PF11095">
    <property type="entry name" value="Gemin7"/>
    <property type="match status" value="1"/>
</dbReference>
<keyword evidence="4" id="KW-0964">Secreted</keyword>
<keyword evidence="17" id="KW-1185">Reference proteome</keyword>
<dbReference type="PROSITE" id="PS51938">
    <property type="entry name" value="SUZ_C"/>
    <property type="match status" value="1"/>
</dbReference>
<dbReference type="Ensembl" id="ENSOKIT00005117510.1">
    <property type="protein sequence ID" value="ENSOKIP00005109699.1"/>
    <property type="gene ID" value="ENSOKIG00005047983.1"/>
</dbReference>
<comment type="similarity">
    <text evidence="2 12">Belongs to the TGF-beta family.</text>
</comment>
<dbReference type="Proteomes" id="UP000694557">
    <property type="component" value="Unassembled WGS sequence"/>
</dbReference>
<evidence type="ECO:0000256" key="9">
    <source>
        <dbReference type="ARBA" id="ARBA00023157"/>
    </source>
</evidence>
<feature type="region of interest" description="Disordered" evidence="13">
    <location>
        <begin position="140"/>
        <end position="163"/>
    </location>
</feature>
<dbReference type="CDD" id="cd11677">
    <property type="entry name" value="Gemin7"/>
    <property type="match status" value="1"/>
</dbReference>
<proteinExistence type="inferred from homology"/>
<keyword evidence="3" id="KW-0217">Developmental protein</keyword>
<dbReference type="PROSITE" id="PS51362">
    <property type="entry name" value="TGF_BETA_2"/>
    <property type="match status" value="1"/>
</dbReference>
<evidence type="ECO:0000256" key="2">
    <source>
        <dbReference type="ARBA" id="ARBA00006656"/>
    </source>
</evidence>
<evidence type="ECO:0000256" key="12">
    <source>
        <dbReference type="RuleBase" id="RU000354"/>
    </source>
</evidence>
<keyword evidence="11" id="KW-0891">Chondrogenesis</keyword>
<feature type="compositionally biased region" description="Basic and acidic residues" evidence="13">
    <location>
        <begin position="437"/>
        <end position="457"/>
    </location>
</feature>
<dbReference type="GO" id="GO:0051216">
    <property type="term" value="P:cartilage development"/>
    <property type="evidence" value="ECO:0007669"/>
    <property type="project" value="UniProtKB-KW"/>
</dbReference>
<dbReference type="GO" id="GO:0008083">
    <property type="term" value="F:growth factor activity"/>
    <property type="evidence" value="ECO:0007669"/>
    <property type="project" value="UniProtKB-KW"/>
</dbReference>
<evidence type="ECO:0000313" key="16">
    <source>
        <dbReference type="Ensembl" id="ENSOKIP00005109699.1"/>
    </source>
</evidence>
<evidence type="ECO:0000256" key="3">
    <source>
        <dbReference type="ARBA" id="ARBA00022473"/>
    </source>
</evidence>
<gene>
    <name evidence="16" type="primary">LOC109909593</name>
</gene>
<comment type="subcellular location">
    <subcellularLocation>
        <location evidence="1">Secreted</location>
    </subcellularLocation>
</comment>
<dbReference type="GO" id="GO:0005615">
    <property type="term" value="C:extracellular space"/>
    <property type="evidence" value="ECO:0007669"/>
    <property type="project" value="TreeGrafter"/>
</dbReference>
<dbReference type="GO" id="GO:0005125">
    <property type="term" value="F:cytokine activity"/>
    <property type="evidence" value="ECO:0007669"/>
    <property type="project" value="TreeGrafter"/>
</dbReference>